<dbReference type="Gene3D" id="1.20.1290.10">
    <property type="entry name" value="AhpD-like"/>
    <property type="match status" value="1"/>
</dbReference>
<dbReference type="Proteomes" id="UP001290462">
    <property type="component" value="Unassembled WGS sequence"/>
</dbReference>
<comment type="caution">
    <text evidence="2">The sequence shown here is derived from an EMBL/GenBank/DDBJ whole genome shotgun (WGS) entry which is preliminary data.</text>
</comment>
<dbReference type="GO" id="GO:0051920">
    <property type="term" value="F:peroxiredoxin activity"/>
    <property type="evidence" value="ECO:0007669"/>
    <property type="project" value="InterPro"/>
</dbReference>
<evidence type="ECO:0000313" key="2">
    <source>
        <dbReference type="EMBL" id="MDZ5758808.1"/>
    </source>
</evidence>
<reference evidence="2" key="1">
    <citation type="submission" date="2023-08" db="EMBL/GenBank/DDBJ databases">
        <title>Genomic characterization of piscicolin 126 produced by Carnobacterium maltaromaticum CM22 strain isolated from salmon (Salmo salar).</title>
        <authorList>
            <person name="Gonzalez-Gragera E."/>
            <person name="Garcia-Lopez J.D."/>
            <person name="Teso-Perez C."/>
            <person name="Gimenez-Hernandez I."/>
            <person name="Peralta-Sanchez J.M."/>
            <person name="Valdivia E."/>
            <person name="Montalban-Lopez M."/>
            <person name="Martin-Platero A.M."/>
            <person name="Banos A."/>
            <person name="Martinez-Bueno M."/>
        </authorList>
    </citation>
    <scope>NUCLEOTIDE SEQUENCE</scope>
    <source>
        <strain evidence="2">CM22</strain>
    </source>
</reference>
<dbReference type="RefSeq" id="WP_187959251.1">
    <property type="nucleotide sequence ID" value="NZ_CBCPJO010000001.1"/>
</dbReference>
<dbReference type="EMBL" id="JAVBVO010000003">
    <property type="protein sequence ID" value="MDZ5758808.1"/>
    <property type="molecule type" value="Genomic_DNA"/>
</dbReference>
<evidence type="ECO:0000259" key="1">
    <source>
        <dbReference type="Pfam" id="PF02627"/>
    </source>
</evidence>
<gene>
    <name evidence="2" type="ORF">RAK27_09100</name>
</gene>
<dbReference type="PANTHER" id="PTHR34846">
    <property type="entry name" value="4-CARBOXYMUCONOLACTONE DECARBOXYLASE FAMILY PROTEIN (AFU_ORTHOLOGUE AFUA_6G11590)"/>
    <property type="match status" value="1"/>
</dbReference>
<sequence length="145" mass="16934">MDNRINYYKIAATGVAKMMNMEKYLGSETALEKKLVELVKIRVSQINGCAYCINMHTQEARKLEETEQRIYLLNAWEETDLYSAKEKMALEFAETLTLIANNKISDELYQQTRVFFDEKEYADLIFLINQVNSWNRLSIAMGNKI</sequence>
<dbReference type="InterPro" id="IPR029032">
    <property type="entry name" value="AhpD-like"/>
</dbReference>
<dbReference type="NCBIfam" id="TIGR00778">
    <property type="entry name" value="ahpD_dom"/>
    <property type="match status" value="1"/>
</dbReference>
<evidence type="ECO:0000313" key="3">
    <source>
        <dbReference type="Proteomes" id="UP001290462"/>
    </source>
</evidence>
<dbReference type="AlphaFoldDB" id="A0AAW9JTF1"/>
<name>A0AAW9JTF1_CARML</name>
<organism evidence="2 3">
    <name type="scientific">Carnobacterium maltaromaticum</name>
    <name type="common">Carnobacterium piscicola</name>
    <dbReference type="NCBI Taxonomy" id="2751"/>
    <lineage>
        <taxon>Bacteria</taxon>
        <taxon>Bacillati</taxon>
        <taxon>Bacillota</taxon>
        <taxon>Bacilli</taxon>
        <taxon>Lactobacillales</taxon>
        <taxon>Carnobacteriaceae</taxon>
        <taxon>Carnobacterium</taxon>
    </lineage>
</organism>
<proteinExistence type="predicted"/>
<dbReference type="InterPro" id="IPR003779">
    <property type="entry name" value="CMD-like"/>
</dbReference>
<dbReference type="SUPFAM" id="SSF69118">
    <property type="entry name" value="AhpD-like"/>
    <property type="match status" value="1"/>
</dbReference>
<protein>
    <submittedName>
        <fullName evidence="2">Carboxymuconolactone decarboxylase family protein</fullName>
    </submittedName>
</protein>
<accession>A0AAW9JTF1</accession>
<feature type="domain" description="Carboxymuconolactone decarboxylase-like" evidence="1">
    <location>
        <begin position="17"/>
        <end position="94"/>
    </location>
</feature>
<dbReference type="InterPro" id="IPR004675">
    <property type="entry name" value="AhpD_core"/>
</dbReference>
<dbReference type="Pfam" id="PF02627">
    <property type="entry name" value="CMD"/>
    <property type="match status" value="1"/>
</dbReference>
<dbReference type="PANTHER" id="PTHR34846:SF10">
    <property type="entry name" value="CYTOPLASMIC PROTEIN"/>
    <property type="match status" value="1"/>
</dbReference>